<feature type="transmembrane region" description="Helical" evidence="1">
    <location>
        <begin position="55"/>
        <end position="75"/>
    </location>
</feature>
<keyword evidence="1" id="KW-0812">Transmembrane</keyword>
<evidence type="ECO:0000313" key="2">
    <source>
        <dbReference type="EMBL" id="MBP0726763.1"/>
    </source>
</evidence>
<keyword evidence="1" id="KW-0472">Membrane</keyword>
<dbReference type="RefSeq" id="WP_209407105.1">
    <property type="nucleotide sequence ID" value="NZ_JAGIYQ010000014.1"/>
</dbReference>
<reference evidence="2" key="1">
    <citation type="submission" date="2021-04" db="EMBL/GenBank/DDBJ databases">
        <title>Genome seq and assembly of Bacillus sp.</title>
        <authorList>
            <person name="Chhetri G."/>
        </authorList>
    </citation>
    <scope>NUCLEOTIDE SEQUENCE</scope>
    <source>
        <strain evidence="2">RG28</strain>
    </source>
</reference>
<evidence type="ECO:0000313" key="3">
    <source>
        <dbReference type="Proteomes" id="UP000682134"/>
    </source>
</evidence>
<keyword evidence="3" id="KW-1185">Reference proteome</keyword>
<evidence type="ECO:0000256" key="1">
    <source>
        <dbReference type="SAM" id="Phobius"/>
    </source>
</evidence>
<organism evidence="2 3">
    <name type="scientific">Gottfriedia endophytica</name>
    <dbReference type="NCBI Taxonomy" id="2820819"/>
    <lineage>
        <taxon>Bacteria</taxon>
        <taxon>Bacillati</taxon>
        <taxon>Bacillota</taxon>
        <taxon>Bacilli</taxon>
        <taxon>Bacillales</taxon>
        <taxon>Bacillaceae</taxon>
        <taxon>Gottfriedia</taxon>
    </lineage>
</organism>
<dbReference type="AlphaFoldDB" id="A0A940NXD1"/>
<feature type="transmembrane region" description="Helical" evidence="1">
    <location>
        <begin position="31"/>
        <end position="49"/>
    </location>
</feature>
<protein>
    <submittedName>
        <fullName evidence="2">Uncharacterized protein</fullName>
    </submittedName>
</protein>
<gene>
    <name evidence="2" type="ORF">J5Y03_16515</name>
</gene>
<accession>A0A940NXD1</accession>
<dbReference type="Proteomes" id="UP000682134">
    <property type="component" value="Unassembled WGS sequence"/>
</dbReference>
<keyword evidence="1" id="KW-1133">Transmembrane helix</keyword>
<proteinExistence type="predicted"/>
<sequence length="85" mass="9984">MIFEILFFVFFMFASFQFYRKYILIGHGMNYFIGANSFIAGFGIIKDNIPDEKKWVFHIVTVIIGLSILALVEFLRKKHKDKVIS</sequence>
<name>A0A940NXD1_9BACI</name>
<dbReference type="EMBL" id="JAGIYQ010000014">
    <property type="protein sequence ID" value="MBP0726763.1"/>
    <property type="molecule type" value="Genomic_DNA"/>
</dbReference>
<comment type="caution">
    <text evidence="2">The sequence shown here is derived from an EMBL/GenBank/DDBJ whole genome shotgun (WGS) entry which is preliminary data.</text>
</comment>